<comment type="catalytic activity">
    <reaction evidence="11">
        <text>GTP + AMP = GDP + ADP</text>
        <dbReference type="Rhea" id="RHEA:29863"/>
        <dbReference type="ChEBI" id="CHEBI:37565"/>
        <dbReference type="ChEBI" id="CHEBI:58189"/>
        <dbReference type="ChEBI" id="CHEBI:456215"/>
        <dbReference type="ChEBI" id="CHEBI:456216"/>
    </reaction>
</comment>
<dbReference type="InterPro" id="IPR002867">
    <property type="entry name" value="IBR_dom"/>
</dbReference>
<dbReference type="InterPro" id="IPR027417">
    <property type="entry name" value="P-loop_NTPase"/>
</dbReference>
<keyword evidence="12" id="KW-1015">Disulfide bond</keyword>
<evidence type="ECO:0000256" key="13">
    <source>
        <dbReference type="PROSITE-ProRule" id="PRU00175"/>
    </source>
</evidence>
<dbReference type="Pfam" id="PF22191">
    <property type="entry name" value="IBR_1"/>
    <property type="match status" value="1"/>
</dbReference>
<feature type="region of interest" description="Disordered" evidence="14">
    <location>
        <begin position="1"/>
        <end position="24"/>
    </location>
</feature>
<dbReference type="FunFam" id="3.30.40.10:FF:000052">
    <property type="entry name" value="RBR-type E3 ubiquitin transferase"/>
    <property type="match status" value="1"/>
</dbReference>
<dbReference type="InterPro" id="IPR044066">
    <property type="entry name" value="TRIAD_supradom"/>
</dbReference>
<feature type="compositionally biased region" description="Low complexity" evidence="14">
    <location>
        <begin position="1"/>
        <end position="15"/>
    </location>
</feature>
<feature type="binding site" evidence="12">
    <location>
        <position position="53"/>
    </location>
    <ligand>
        <name>AMP</name>
        <dbReference type="ChEBI" id="CHEBI:456215"/>
    </ligand>
</feature>
<dbReference type="InterPro" id="IPR033690">
    <property type="entry name" value="Adenylat_kinase_CS"/>
</dbReference>
<dbReference type="GO" id="GO:0008270">
    <property type="term" value="F:zinc ion binding"/>
    <property type="evidence" value="ECO:0007669"/>
    <property type="project" value="UniProtKB-KW"/>
</dbReference>
<dbReference type="Pfam" id="PF00406">
    <property type="entry name" value="ADK"/>
    <property type="match status" value="1"/>
</dbReference>
<evidence type="ECO:0000313" key="19">
    <source>
        <dbReference type="Proteomes" id="UP000322234"/>
    </source>
</evidence>
<feature type="binding site" evidence="12">
    <location>
        <position position="109"/>
    </location>
    <ligand>
        <name>AMP</name>
        <dbReference type="ChEBI" id="CHEBI:456215"/>
    </ligand>
</feature>
<evidence type="ECO:0000256" key="10">
    <source>
        <dbReference type="ARBA" id="ARBA00023128"/>
    </source>
</evidence>
<dbReference type="GO" id="GO:0006172">
    <property type="term" value="P:ADP biosynthetic process"/>
    <property type="evidence" value="ECO:0007669"/>
    <property type="project" value="UniProtKB-UniRule"/>
</dbReference>
<dbReference type="PANTHER" id="PTHR23359">
    <property type="entry name" value="NUCLEOTIDE KINASE"/>
    <property type="match status" value="1"/>
</dbReference>
<feature type="disulfide bond" evidence="12">
    <location>
        <begin position="44"/>
        <end position="94"/>
    </location>
</feature>
<dbReference type="SMART" id="SM00184">
    <property type="entry name" value="RING"/>
    <property type="match status" value="1"/>
</dbReference>
<keyword evidence="2" id="KW-0479">Metal-binding</keyword>
<gene>
    <name evidence="12" type="primary">AK2</name>
    <name evidence="18" type="ORF">E5288_WYG000526</name>
</gene>
<feature type="region of interest" description="Disordered" evidence="14">
    <location>
        <begin position="243"/>
        <end position="262"/>
    </location>
</feature>
<feature type="binding site" evidence="12">
    <location>
        <begin position="74"/>
        <end position="76"/>
    </location>
    <ligand>
        <name>AMP</name>
        <dbReference type="ChEBI" id="CHEBI:456215"/>
    </ligand>
</feature>
<keyword evidence="1 12" id="KW-0808">Transferase</keyword>
<dbReference type="GO" id="GO:0046033">
    <property type="term" value="P:AMP metabolic process"/>
    <property type="evidence" value="ECO:0007669"/>
    <property type="project" value="UniProtKB-UniRule"/>
</dbReference>
<keyword evidence="6 12" id="KW-0418">Kinase</keyword>
<dbReference type="Proteomes" id="UP000322234">
    <property type="component" value="Unassembled WGS sequence"/>
</dbReference>
<evidence type="ECO:0000256" key="4">
    <source>
        <dbReference type="ARBA" id="ARBA00022741"/>
    </source>
</evidence>
<comment type="subcellular location">
    <subcellularLocation>
        <location evidence="12">Mitochondrion intermembrane space</location>
    </subcellularLocation>
</comment>
<keyword evidence="9 12" id="KW-0067">ATP-binding</keyword>
<dbReference type="InterPro" id="IPR007862">
    <property type="entry name" value="Adenylate_kinase_lid-dom"/>
</dbReference>
<evidence type="ECO:0000256" key="15">
    <source>
        <dbReference type="SAM" id="Phobius"/>
    </source>
</evidence>
<dbReference type="AlphaFoldDB" id="A0A6B0QQS5"/>
<dbReference type="Gene3D" id="3.40.50.300">
    <property type="entry name" value="P-loop containing nucleotide triphosphate hydrolases"/>
    <property type="match status" value="1"/>
</dbReference>
<keyword evidence="4 12" id="KW-0547">Nucleotide-binding</keyword>
<evidence type="ECO:0000259" key="16">
    <source>
        <dbReference type="PROSITE" id="PS50089"/>
    </source>
</evidence>
<dbReference type="NCBIfam" id="TIGR01351">
    <property type="entry name" value="adk"/>
    <property type="match status" value="1"/>
</dbReference>
<dbReference type="GO" id="GO:0046034">
    <property type="term" value="P:ATP metabolic process"/>
    <property type="evidence" value="ECO:0007669"/>
    <property type="project" value="UniProtKB-UniRule"/>
</dbReference>
<evidence type="ECO:0000256" key="9">
    <source>
        <dbReference type="ARBA" id="ARBA00022840"/>
    </source>
</evidence>
<comment type="subunit">
    <text evidence="12">Monomer.</text>
</comment>
<keyword evidence="15" id="KW-0472">Membrane</keyword>
<feature type="region of interest" description="LID" evidence="12">
    <location>
        <begin position="143"/>
        <end position="180"/>
    </location>
</feature>
<evidence type="ECO:0000313" key="18">
    <source>
        <dbReference type="EMBL" id="MXQ79382.1"/>
    </source>
</evidence>
<name>A0A6B0QQS5_9CETA</name>
<dbReference type="InterPro" id="IPR000850">
    <property type="entry name" value="Adenylat/UMP-CMP_kin"/>
</dbReference>
<feature type="region of interest" description="NMPbind" evidence="12">
    <location>
        <begin position="47"/>
        <end position="76"/>
    </location>
</feature>
<dbReference type="GO" id="GO:0005758">
    <property type="term" value="C:mitochondrial intermembrane space"/>
    <property type="evidence" value="ECO:0007669"/>
    <property type="project" value="UniProtKB-SubCell"/>
</dbReference>
<feature type="domain" description="RING-type" evidence="17">
    <location>
        <begin position="263"/>
        <end position="489"/>
    </location>
</feature>
<dbReference type="EC" id="2.7.4.3" evidence="12"/>
<keyword evidence="19" id="KW-1185">Reference proteome</keyword>
<keyword evidence="3" id="KW-0677">Repeat</keyword>
<accession>A0A6B0QQS5</accession>
<dbReference type="Pfam" id="PF01485">
    <property type="entry name" value="IBR"/>
    <property type="match status" value="1"/>
</dbReference>
<keyword evidence="15" id="KW-0812">Transmembrane</keyword>
<feature type="compositionally biased region" description="Basic and acidic residues" evidence="14">
    <location>
        <begin position="878"/>
        <end position="889"/>
    </location>
</feature>
<feature type="compositionally biased region" description="Acidic residues" evidence="14">
    <location>
        <begin position="830"/>
        <end position="839"/>
    </location>
</feature>
<feature type="binding site" evidence="12">
    <location>
        <position position="177"/>
    </location>
    <ligand>
        <name>AMP</name>
        <dbReference type="ChEBI" id="CHEBI:456215"/>
    </ligand>
</feature>
<comment type="catalytic activity">
    <reaction evidence="12">
        <text>AMP + ATP = 2 ADP</text>
        <dbReference type="Rhea" id="RHEA:12973"/>
        <dbReference type="ChEBI" id="CHEBI:30616"/>
        <dbReference type="ChEBI" id="CHEBI:456215"/>
        <dbReference type="ChEBI" id="CHEBI:456216"/>
        <dbReference type="EC" id="2.7.4.3"/>
    </reaction>
</comment>
<feature type="compositionally biased region" description="Low complexity" evidence="14">
    <location>
        <begin position="849"/>
        <end position="866"/>
    </location>
</feature>
<organism evidence="18 19">
    <name type="scientific">Bos mutus</name>
    <name type="common">wild yak</name>
    <dbReference type="NCBI Taxonomy" id="72004"/>
    <lineage>
        <taxon>Eukaryota</taxon>
        <taxon>Metazoa</taxon>
        <taxon>Chordata</taxon>
        <taxon>Craniata</taxon>
        <taxon>Vertebrata</taxon>
        <taxon>Euteleostomi</taxon>
        <taxon>Mammalia</taxon>
        <taxon>Eutheria</taxon>
        <taxon>Laurasiatheria</taxon>
        <taxon>Artiodactyla</taxon>
        <taxon>Ruminantia</taxon>
        <taxon>Pecora</taxon>
        <taxon>Bovidae</taxon>
        <taxon>Bovinae</taxon>
        <taxon>Bos</taxon>
    </lineage>
</organism>
<feature type="initiator methionine" description="Removed" evidence="12">
    <location>
        <position position="1"/>
    </location>
</feature>
<evidence type="ECO:0000256" key="7">
    <source>
        <dbReference type="ARBA" id="ARBA00022786"/>
    </source>
</evidence>
<dbReference type="InterPro" id="IPR028587">
    <property type="entry name" value="AK2"/>
</dbReference>
<feature type="binding site" evidence="12">
    <location>
        <position position="216"/>
    </location>
    <ligand>
        <name>ATP</name>
        <dbReference type="ChEBI" id="CHEBI:30616"/>
    </ligand>
</feature>
<feature type="region of interest" description="Disordered" evidence="14">
    <location>
        <begin position="770"/>
        <end position="889"/>
    </location>
</feature>
<dbReference type="SMART" id="SM00647">
    <property type="entry name" value="IBR"/>
    <property type="match status" value="2"/>
</dbReference>
<feature type="compositionally biased region" description="Basic and acidic residues" evidence="14">
    <location>
        <begin position="153"/>
        <end position="174"/>
    </location>
</feature>
<feature type="domain" description="RING-type" evidence="16">
    <location>
        <begin position="267"/>
        <end position="315"/>
    </location>
</feature>
<reference evidence="18" key="1">
    <citation type="submission" date="2019-10" db="EMBL/GenBank/DDBJ databases">
        <title>The sequence and de novo assembly of the wild yak genome.</title>
        <authorList>
            <person name="Liu Y."/>
        </authorList>
    </citation>
    <scope>NUCLEOTIDE SEQUENCE [LARGE SCALE GENOMIC DNA]</scope>
    <source>
        <strain evidence="18">WY2019</strain>
    </source>
</reference>
<dbReference type="EMBL" id="VBQZ03000001">
    <property type="protein sequence ID" value="MXQ79382.1"/>
    <property type="molecule type" value="Genomic_DNA"/>
</dbReference>
<evidence type="ECO:0000256" key="1">
    <source>
        <dbReference type="ARBA" id="ARBA00022679"/>
    </source>
</evidence>
<feature type="binding site" evidence="12">
    <location>
        <position position="48"/>
    </location>
    <ligand>
        <name>AMP</name>
        <dbReference type="ChEBI" id="CHEBI:456215"/>
    </ligand>
</feature>
<feature type="binding site" evidence="12">
    <location>
        <begin position="102"/>
        <end position="105"/>
    </location>
    <ligand>
        <name>AMP</name>
        <dbReference type="ChEBI" id="CHEBI:456215"/>
    </ligand>
</feature>
<dbReference type="InterPro" id="IPR006259">
    <property type="entry name" value="Adenyl_kin_sub"/>
</dbReference>
<dbReference type="SUPFAM" id="SSF57850">
    <property type="entry name" value="RING/U-box"/>
    <property type="match status" value="2"/>
</dbReference>
<feature type="transmembrane region" description="Helical" evidence="15">
    <location>
        <begin position="499"/>
        <end position="532"/>
    </location>
</feature>
<comment type="similarity">
    <text evidence="12">Belongs to the adenylate kinase family. AK2 subfamily.</text>
</comment>
<dbReference type="InterPro" id="IPR001841">
    <property type="entry name" value="Znf_RING"/>
</dbReference>
<dbReference type="HAMAP" id="MF_03168">
    <property type="entry name" value="Adenylate_kinase_AK2"/>
    <property type="match status" value="1"/>
</dbReference>
<sequence>MAPNVPAAEPVPESPKGVRAVLLGPPGAGKGTQAPKLAKNFCVCHLATGDMLRAMVASGSELGKKLKATMDAGKLVSDEMVLELIEKNLETPPCKNGFLLDGFPRTVRQAEMLDDLMEKRKEKLDSVIEFSIPDSLLIRRITGRLIHPQSGRSYHEEFNPPKEPMKDDITGEPLIRRSDDNKKALKIRLEAYHTQTTPLVEYYSKRGIHSAIDASQTPDVVFASILAAFSKATSAEAEAEAAATVGPGLDDEEAAEGGGSGPEEVECPLCLVRLPPERAPRLLSCPHRSCRDCLRHYLRLEISESRVPISCPECSERLNPHDIRLLLADPPLMHKYEEFMLRRYLASDPDCRCLFISCPISLPRYAVIAYGCASCPKLTCEREGCQTEFCYHCKQIWHPNQTCDMARQQRAQTLRVRTKHTSGLSYGQESGPADDIKPCPRCSAYIIKMNDGSCNHMTCAVCGCEFCWLCMKEISDLHYLSPSGCTFWGKKPWSRKKKILWQLGTLIGAPVGISLIAGIAIPAMVIGIPVYVGRKIHSRYEGRKTSKHKRNLAITGGVTLSVIASPVIAAVSVGIGVPIMLAYVYGVVPISLCRGGGCGVSTANGKGVKIEFDEDDGPITVADAWRALKNPSIGESSIEGLTSVLSTSGSPTDGLSVMQGPYSETASFAALSGGTLSGGILSSGKGKYSRLEVQADVQKEIFPKDTASLGAISDNASTRAMAGSIISSYNPQDRECNNMEIQVDIEAKPSHYQLVSGSSTEDSLHVHAQMAENEEEGGGGSSGSSGNGEEDPPCKHQSCEQKDCLASKPWDISLAQPESIRSDLESSDTQSDDVPDITSDECGSPRSQAAACPSTPRAPSAPSPSAHMNLSAPAEGKTILRPEDAEARV</sequence>
<evidence type="ECO:0000256" key="11">
    <source>
        <dbReference type="ARBA" id="ARBA00048191"/>
    </source>
</evidence>
<comment type="caution">
    <text evidence="18">The sequence shown here is derived from an EMBL/GenBank/DDBJ whole genome shotgun (WGS) entry which is preliminary data.</text>
</comment>
<dbReference type="PROSITE" id="PS50089">
    <property type="entry name" value="ZF_RING_2"/>
    <property type="match status" value="1"/>
</dbReference>
<dbReference type="InterPro" id="IPR013083">
    <property type="entry name" value="Znf_RING/FYVE/PHD"/>
</dbReference>
<comment type="function">
    <text evidence="12">Catalyzes the reversible transfer of the terminal phosphate group between ATP and AMP. Plays an important role in cellular energy homeostasis and in adenine nucleotide metabolism. Adenylate kinase activity is critical for regulation of the phosphate utilization and the AMP de novo biosynthesis pathways. Plays a key role in hematopoiesis.</text>
</comment>
<keyword evidence="5 13" id="KW-0863">Zinc-finger</keyword>
<evidence type="ECO:0000256" key="2">
    <source>
        <dbReference type="ARBA" id="ARBA00022723"/>
    </source>
</evidence>
<proteinExistence type="inferred from homology"/>
<dbReference type="SUPFAM" id="SSF52540">
    <property type="entry name" value="P-loop containing nucleoside triphosphate hydrolases"/>
    <property type="match status" value="1"/>
</dbReference>
<dbReference type="Pfam" id="PF05191">
    <property type="entry name" value="ADK_lid"/>
    <property type="match status" value="1"/>
</dbReference>
<dbReference type="FunFam" id="3.40.50.300:FF:000106">
    <property type="entry name" value="Adenylate kinase mitochondrial"/>
    <property type="match status" value="1"/>
</dbReference>
<keyword evidence="7" id="KW-0833">Ubl conjugation pathway</keyword>
<keyword evidence="15" id="KW-1133">Transmembrane helix</keyword>
<dbReference type="PRINTS" id="PR00094">
    <property type="entry name" value="ADENYLTKNASE"/>
</dbReference>
<feature type="transmembrane region" description="Helical" evidence="15">
    <location>
        <begin position="552"/>
        <end position="585"/>
    </location>
</feature>
<evidence type="ECO:0000259" key="17">
    <source>
        <dbReference type="PROSITE" id="PS51873"/>
    </source>
</evidence>
<feature type="compositionally biased region" description="Basic and acidic residues" evidence="14">
    <location>
        <begin position="792"/>
        <end position="805"/>
    </location>
</feature>
<dbReference type="GO" id="GO:0004017">
    <property type="term" value="F:AMP kinase activity"/>
    <property type="evidence" value="ECO:0007669"/>
    <property type="project" value="UniProtKB-UniRule"/>
</dbReference>
<dbReference type="GO" id="GO:0005524">
    <property type="term" value="F:ATP binding"/>
    <property type="evidence" value="ECO:0007669"/>
    <property type="project" value="UniProtKB-KW"/>
</dbReference>
<feature type="binding site" evidence="12">
    <location>
        <begin position="153"/>
        <end position="154"/>
    </location>
    <ligand>
        <name>ATP</name>
        <dbReference type="ChEBI" id="CHEBI:30616"/>
    </ligand>
</feature>
<evidence type="ECO:0000256" key="6">
    <source>
        <dbReference type="ARBA" id="ARBA00022777"/>
    </source>
</evidence>
<evidence type="ECO:0000256" key="12">
    <source>
        <dbReference type="HAMAP-Rule" id="MF_03168"/>
    </source>
</evidence>
<dbReference type="PROSITE" id="PS51873">
    <property type="entry name" value="TRIAD"/>
    <property type="match status" value="1"/>
</dbReference>
<dbReference type="CDD" id="cd20355">
    <property type="entry name" value="Rcat_RBR_RNF19"/>
    <property type="match status" value="1"/>
</dbReference>
<protein>
    <recommendedName>
        <fullName evidence="12">Adenylate kinase 2, mitochondrial</fullName>
        <shortName evidence="12">AK 2</shortName>
        <ecNumber evidence="12">2.7.4.3</ecNumber>
    </recommendedName>
    <alternativeName>
        <fullName evidence="12">ATP-AMP transphosphorylase 2</fullName>
    </alternativeName>
    <alternativeName>
        <fullName evidence="12">ATP:AMP phosphotransferase</fullName>
    </alternativeName>
    <alternativeName>
        <fullName evidence="12">Adenylate monophosphate kinase</fullName>
    </alternativeName>
</protein>
<keyword evidence="8" id="KW-0862">Zinc</keyword>
<dbReference type="PROSITE" id="PS00113">
    <property type="entry name" value="ADENYLATE_KINASE"/>
    <property type="match status" value="1"/>
</dbReference>
<dbReference type="Gene3D" id="1.20.120.1750">
    <property type="match status" value="1"/>
</dbReference>
<dbReference type="Gene3D" id="3.30.40.10">
    <property type="entry name" value="Zinc/RING finger domain, C3HC4 (zinc finger)"/>
    <property type="match status" value="1"/>
</dbReference>
<feature type="binding site" evidence="12">
    <location>
        <position position="144"/>
    </location>
    <ligand>
        <name>ATP</name>
        <dbReference type="ChEBI" id="CHEBI:30616"/>
    </ligand>
</feature>
<dbReference type="CDD" id="cd01428">
    <property type="entry name" value="ADK"/>
    <property type="match status" value="1"/>
</dbReference>
<dbReference type="NCBIfam" id="NF001381">
    <property type="entry name" value="PRK00279.1-3"/>
    <property type="match status" value="1"/>
</dbReference>
<dbReference type="HAMAP" id="MF_00235">
    <property type="entry name" value="Adenylate_kinase_Adk"/>
    <property type="match status" value="1"/>
</dbReference>
<evidence type="ECO:0000256" key="5">
    <source>
        <dbReference type="ARBA" id="ARBA00022771"/>
    </source>
</evidence>
<evidence type="ECO:0000256" key="8">
    <source>
        <dbReference type="ARBA" id="ARBA00022833"/>
    </source>
</evidence>
<evidence type="ECO:0000256" key="14">
    <source>
        <dbReference type="SAM" id="MobiDB-lite"/>
    </source>
</evidence>
<dbReference type="CDD" id="cd16776">
    <property type="entry name" value="RING-HC_RBR_RNF19B"/>
    <property type="match status" value="1"/>
</dbReference>
<evidence type="ECO:0000256" key="3">
    <source>
        <dbReference type="ARBA" id="ARBA00022737"/>
    </source>
</evidence>
<dbReference type="NCBIfam" id="NF011100">
    <property type="entry name" value="PRK14527.1"/>
    <property type="match status" value="1"/>
</dbReference>
<comment type="domain">
    <text evidence="12">Consists of three domains, a large central CORE domain and two small peripheral domains, NMPbind and LID, which undergo movements during catalysis. The LID domain closes over the site of phosphoryl transfer upon ATP binding. Assembling and dissambling the active center during each catalytic cycle provides an effective means to prevent ATP hydrolysis.</text>
</comment>
<keyword evidence="10 12" id="KW-0496">Mitochondrion</keyword>
<dbReference type="FunFam" id="1.20.120.1750:FF:000001">
    <property type="entry name" value="RBR-type E3 ubiquitin transferase"/>
    <property type="match status" value="1"/>
</dbReference>
<feature type="region of interest" description="Disordered" evidence="14">
    <location>
        <begin position="151"/>
        <end position="174"/>
    </location>
</feature>
<feature type="binding site" evidence="12">
    <location>
        <begin position="27"/>
        <end position="32"/>
    </location>
    <ligand>
        <name>ATP</name>
        <dbReference type="ChEBI" id="CHEBI:30616"/>
    </ligand>
</feature>
<feature type="binding site" evidence="12">
    <location>
        <position position="188"/>
    </location>
    <ligand>
        <name>AMP</name>
        <dbReference type="ChEBI" id="CHEBI:456215"/>
    </ligand>
</feature>